<sequence length="331" mass="38633">MKHHFGDFLDRTGDYWTTIPNRERFAFIADFEIGNKDEVEILTISKTQDKNHWQQIFDCPNLEELTLHDPSKEQVQAIRRLAKIKRLRVTFFRANDIEFIGDLHNLEELILEYVSGFSDLTPLSKLPKLKSVHFENLRKVSNFDGLKGSSSLRYLHIDGTFDWNQPIDNFDFLGGLPNLEVFSLGGITSKAPFPALTSVLTLEKLKKIKIGRNTIPTQEFAFLERALPNVEGAKKEIYRRFSYHSIKLTKEDFRFQLSDEIIKERHPEVRIIYNGTREVDDPSSECFEFLGKGAGRVKCNNPQADQKIEEFRQKYEQYKIEVDKIIQSYFE</sequence>
<name>A0A1M5IA64_9FLAO</name>
<evidence type="ECO:0000256" key="1">
    <source>
        <dbReference type="SAM" id="Coils"/>
    </source>
</evidence>
<dbReference type="EMBL" id="FQUT01000012">
    <property type="protein sequence ID" value="SHG25264.1"/>
    <property type="molecule type" value="Genomic_DNA"/>
</dbReference>
<proteinExistence type="predicted"/>
<reference evidence="3" key="1">
    <citation type="submission" date="2016-11" db="EMBL/GenBank/DDBJ databases">
        <authorList>
            <person name="Varghese N."/>
            <person name="Submissions S."/>
        </authorList>
    </citation>
    <scope>NUCLEOTIDE SEQUENCE [LARGE SCALE GENOMIC DNA]</scope>
    <source>
        <strain evidence="3">DSM 27619</strain>
    </source>
</reference>
<dbReference type="Gene3D" id="3.80.10.10">
    <property type="entry name" value="Ribonuclease Inhibitor"/>
    <property type="match status" value="1"/>
</dbReference>
<evidence type="ECO:0000313" key="3">
    <source>
        <dbReference type="Proteomes" id="UP000184518"/>
    </source>
</evidence>
<dbReference type="SUPFAM" id="SSF52058">
    <property type="entry name" value="L domain-like"/>
    <property type="match status" value="1"/>
</dbReference>
<dbReference type="RefSeq" id="WP_072961500.1">
    <property type="nucleotide sequence ID" value="NZ_FQUT01000012.1"/>
</dbReference>
<organism evidence="2 3">
    <name type="scientific">Chryseobacterium arachidis</name>
    <dbReference type="NCBI Taxonomy" id="1416778"/>
    <lineage>
        <taxon>Bacteria</taxon>
        <taxon>Pseudomonadati</taxon>
        <taxon>Bacteroidota</taxon>
        <taxon>Flavobacteriia</taxon>
        <taxon>Flavobacteriales</taxon>
        <taxon>Weeksellaceae</taxon>
        <taxon>Chryseobacterium group</taxon>
        <taxon>Chryseobacterium</taxon>
    </lineage>
</organism>
<accession>A0A1M5IA64</accession>
<evidence type="ECO:0000313" key="2">
    <source>
        <dbReference type="EMBL" id="SHG25264.1"/>
    </source>
</evidence>
<dbReference type="Proteomes" id="UP000184518">
    <property type="component" value="Unassembled WGS sequence"/>
</dbReference>
<dbReference type="InterPro" id="IPR032675">
    <property type="entry name" value="LRR_dom_sf"/>
</dbReference>
<evidence type="ECO:0008006" key="4">
    <source>
        <dbReference type="Google" id="ProtNLM"/>
    </source>
</evidence>
<dbReference type="STRING" id="1416778.SAMN05443633_11267"/>
<protein>
    <recommendedName>
        <fullName evidence="4">Leucine rich repeat-containing protein</fullName>
    </recommendedName>
</protein>
<keyword evidence="3" id="KW-1185">Reference proteome</keyword>
<dbReference type="OrthoDB" id="1247155at2"/>
<feature type="coiled-coil region" evidence="1">
    <location>
        <begin position="301"/>
        <end position="328"/>
    </location>
</feature>
<dbReference type="AlphaFoldDB" id="A0A1M5IA64"/>
<gene>
    <name evidence="2" type="ORF">SAMN05443633_11267</name>
</gene>
<keyword evidence="1" id="KW-0175">Coiled coil</keyword>